<feature type="region of interest" description="Disordered" evidence="1">
    <location>
        <begin position="142"/>
        <end position="210"/>
    </location>
</feature>
<protein>
    <submittedName>
        <fullName evidence="2">Uncharacterized protein</fullName>
    </submittedName>
</protein>
<dbReference type="EMBL" id="ADZX01000444">
    <property type="protein sequence ID" value="EFK96583.1"/>
    <property type="molecule type" value="Genomic_DNA"/>
</dbReference>
<comment type="caution">
    <text evidence="2">The sequence shown here is derived from an EMBL/GenBank/DDBJ whole genome shotgun (WGS) entry which is preliminary data.</text>
</comment>
<reference evidence="2" key="1">
    <citation type="submission" date="2010-07" db="EMBL/GenBank/DDBJ databases">
        <authorList>
            <consortium name="CONSOLIDER consortium CSD2007-00005"/>
            <person name="Guazzaroni M.-E."/>
            <person name="Richter M."/>
            <person name="Garcia-Salamanca A."/>
            <person name="Yarza P."/>
            <person name="Ferrer M."/>
        </authorList>
    </citation>
    <scope>NUCLEOTIDE SEQUENCE</scope>
</reference>
<proteinExistence type="predicted"/>
<evidence type="ECO:0000313" key="2">
    <source>
        <dbReference type="EMBL" id="EFK96583.1"/>
    </source>
</evidence>
<name>D9PIN4_9ZZZZ</name>
<organism evidence="2">
    <name type="scientific">sediment metagenome</name>
    <dbReference type="NCBI Taxonomy" id="749907"/>
    <lineage>
        <taxon>unclassified sequences</taxon>
        <taxon>metagenomes</taxon>
        <taxon>ecological metagenomes</taxon>
    </lineage>
</organism>
<evidence type="ECO:0000256" key="1">
    <source>
        <dbReference type="SAM" id="MobiDB-lite"/>
    </source>
</evidence>
<reference evidence="2" key="2">
    <citation type="journal article" date="2011" name="Microb. Ecol.">
        <title>Taxonomic and Functional Metagenomic Profiling of the Microbial Community in the Anoxic Sediment of a Sub-saline Shallow Lake (Laguna de Carrizo, Central Spain).</title>
        <authorList>
            <person name="Ferrer M."/>
            <person name="Guazzaroni M.E."/>
            <person name="Richter M."/>
            <person name="Garcia-Salamanca A."/>
            <person name="Yarza P."/>
            <person name="Suarez-Suarez A."/>
            <person name="Solano J."/>
            <person name="Alcaide M."/>
            <person name="van Dillewijn P."/>
            <person name="Molina-Henares M.A."/>
            <person name="Lopez-Cortes N."/>
            <person name="Al-Ramahi Y."/>
            <person name="Guerrero C."/>
            <person name="Acosta A."/>
            <person name="de Eugenio L.I."/>
            <person name="Martinez V."/>
            <person name="Marques S."/>
            <person name="Rojo F."/>
            <person name="Santero E."/>
            <person name="Genilloud O."/>
            <person name="Perez-Perez J."/>
            <person name="Rossello-Mora R."/>
            <person name="Ramos J.L."/>
        </authorList>
    </citation>
    <scope>NUCLEOTIDE SEQUENCE</scope>
</reference>
<accession>D9PIN4</accession>
<sequence>MNGSLPPELGDTPFGAQVYQDLMAEQEAQKPSFGERLAADPFFQMGAAILGAPGRGGNFMAAVGQGMSQGLQAAQAAEAARRETQHNQIRNRLWMEQLNNERFRLLGGEQPTPFEQGQMQYWEGQNAVKMRELDLRERGVYESGGGSSGMEPWGIMGPDGSVRYESVPKGQVPKTRPGRAAVQRPERTTPGNPRLRSLSVRPEPPHGREA</sequence>
<dbReference type="AlphaFoldDB" id="D9PIN4"/>
<gene>
    <name evidence="2" type="ORF">LDC_1392</name>
</gene>